<reference evidence="1 2" key="1">
    <citation type="journal article" date="2016" name="Nat. Commun.">
        <title>Thousands of microbial genomes shed light on interconnected biogeochemical processes in an aquifer system.</title>
        <authorList>
            <person name="Anantharaman K."/>
            <person name="Brown C.T."/>
            <person name="Hug L.A."/>
            <person name="Sharon I."/>
            <person name="Castelle C.J."/>
            <person name="Probst A.J."/>
            <person name="Thomas B.C."/>
            <person name="Singh A."/>
            <person name="Wilkins M.J."/>
            <person name="Karaoz U."/>
            <person name="Brodie E.L."/>
            <person name="Williams K.H."/>
            <person name="Hubbard S.S."/>
            <person name="Banfield J.F."/>
        </authorList>
    </citation>
    <scope>NUCLEOTIDE SEQUENCE [LARGE SCALE GENOMIC DNA]</scope>
</reference>
<sequence>MKRLILFAFFALITILIVNSVYAQFDIQNFNPTEVPTVEETENTDTTSRPIISPRPFQCVNLGSLQGTVRVGNIVTGYTGSGTGRVWYSSSVGGGNLTAEELSASIKKIKKKTGLTTTGLRQQLERLPAEGAACITTGVSPTLFIYSSSTNVEPLAPILYLEENDQYLYYEYDSTNISFNKPKEGWVVDKSKLDTFVSNISNTLKLTSLESERLAFELNFSAVDVKTDKLFIGLTPQSEVDKNIPLKITSPNNPIVLRYHFYISSANEETIQPPTLIQIQRNTPFILEVGSYFGN</sequence>
<dbReference type="Proteomes" id="UP000177199">
    <property type="component" value="Unassembled WGS sequence"/>
</dbReference>
<dbReference type="EMBL" id="MFZV01000033">
    <property type="protein sequence ID" value="OGK30994.1"/>
    <property type="molecule type" value="Genomic_DNA"/>
</dbReference>
<gene>
    <name evidence="1" type="ORF">A3F29_02485</name>
</gene>
<name>A0A1F7HIY1_9BACT</name>
<accession>A0A1F7HIY1</accession>
<protein>
    <submittedName>
        <fullName evidence="1">Uncharacterized protein</fullName>
    </submittedName>
</protein>
<evidence type="ECO:0000313" key="2">
    <source>
        <dbReference type="Proteomes" id="UP000177199"/>
    </source>
</evidence>
<comment type="caution">
    <text evidence="1">The sequence shown here is derived from an EMBL/GenBank/DDBJ whole genome shotgun (WGS) entry which is preliminary data.</text>
</comment>
<proteinExistence type="predicted"/>
<organism evidence="1 2">
    <name type="scientific">Candidatus Roizmanbacteria bacterium RIFCSPHIGHO2_12_FULL_33_9</name>
    <dbReference type="NCBI Taxonomy" id="1802045"/>
    <lineage>
        <taxon>Bacteria</taxon>
        <taxon>Candidatus Roizmaniibacteriota</taxon>
    </lineage>
</organism>
<evidence type="ECO:0000313" key="1">
    <source>
        <dbReference type="EMBL" id="OGK30994.1"/>
    </source>
</evidence>
<dbReference type="AlphaFoldDB" id="A0A1F7HIY1"/>